<keyword evidence="4" id="KW-0456">Lyase</keyword>
<evidence type="ECO:0000256" key="5">
    <source>
        <dbReference type="ARBA" id="ARBA00023270"/>
    </source>
</evidence>
<dbReference type="PANTHER" id="PTHR10889:SF3">
    <property type="entry name" value="DEOXYRIBOSE-PHOSPHATE ALDOLASE"/>
    <property type="match status" value="1"/>
</dbReference>
<evidence type="ECO:0000256" key="6">
    <source>
        <dbReference type="ARBA" id="ARBA00048791"/>
    </source>
</evidence>
<proteinExistence type="inferred from homology"/>
<dbReference type="AlphaFoldDB" id="A0A917D806"/>
<evidence type="ECO:0000313" key="8">
    <source>
        <dbReference type="EMBL" id="GGD05305.1"/>
    </source>
</evidence>
<evidence type="ECO:0000313" key="9">
    <source>
        <dbReference type="Proteomes" id="UP000613160"/>
    </source>
</evidence>
<protein>
    <recommendedName>
        <fullName evidence="3 7">Deoxyribose-phosphate aldolase</fullName>
        <ecNumber evidence="3 7">4.1.2.4</ecNumber>
    </recommendedName>
</protein>
<dbReference type="RefSeq" id="WP_188848984.1">
    <property type="nucleotide sequence ID" value="NZ_BMJJ01000001.1"/>
</dbReference>
<reference evidence="8" key="2">
    <citation type="submission" date="2020-09" db="EMBL/GenBank/DDBJ databases">
        <authorList>
            <person name="Sun Q."/>
            <person name="Zhou Y."/>
        </authorList>
    </citation>
    <scope>NUCLEOTIDE SEQUENCE</scope>
    <source>
        <strain evidence="8">CGMCC 1.15493</strain>
    </source>
</reference>
<name>A0A917D806_9HYPH</name>
<sequence length="253" mass="25733">MTDTREAEAARALIASLDLTDLNETCTEADVAALCARAATPEGAVAAICIWPRFVAGARAGLAPGIRIATVVNFPLGSDDPAQTARDAAAALADGADEIDMVIDYQRLAADPEYVERQVRTVKAACGGAVLKAILETGELMEPDLIAKAARAALAGGADFLKTSTGKTARHASLEAAKIMLAAIAAAGGRAGFKASGGIKTFEDARAYHDLAEALCGAGWATPRHFRIGASGVLADLLAVAAGTPRSGAKGAY</sequence>
<dbReference type="EMBL" id="BMJJ01000001">
    <property type="protein sequence ID" value="GGD05305.1"/>
    <property type="molecule type" value="Genomic_DNA"/>
</dbReference>
<dbReference type="PIRSF" id="PIRSF001357">
    <property type="entry name" value="DeoC"/>
    <property type="match status" value="1"/>
</dbReference>
<evidence type="ECO:0000256" key="7">
    <source>
        <dbReference type="NCBIfam" id="TIGR00126"/>
    </source>
</evidence>
<evidence type="ECO:0000256" key="1">
    <source>
        <dbReference type="ARBA" id="ARBA00004816"/>
    </source>
</evidence>
<dbReference type="EC" id="4.1.2.4" evidence="3 7"/>
<comment type="catalytic activity">
    <reaction evidence="6">
        <text>2-deoxy-D-ribose 5-phosphate = D-glyceraldehyde 3-phosphate + acetaldehyde</text>
        <dbReference type="Rhea" id="RHEA:12821"/>
        <dbReference type="ChEBI" id="CHEBI:15343"/>
        <dbReference type="ChEBI" id="CHEBI:59776"/>
        <dbReference type="ChEBI" id="CHEBI:62877"/>
        <dbReference type="EC" id="4.1.2.4"/>
    </reaction>
</comment>
<evidence type="ECO:0000256" key="3">
    <source>
        <dbReference type="ARBA" id="ARBA00012515"/>
    </source>
</evidence>
<comment type="caution">
    <text evidence="8">The sequence shown here is derived from an EMBL/GenBank/DDBJ whole genome shotgun (WGS) entry which is preliminary data.</text>
</comment>
<evidence type="ECO:0000256" key="2">
    <source>
        <dbReference type="ARBA" id="ARBA00009473"/>
    </source>
</evidence>
<dbReference type="SMART" id="SM01133">
    <property type="entry name" value="DeoC"/>
    <property type="match status" value="1"/>
</dbReference>
<dbReference type="Pfam" id="PF01791">
    <property type="entry name" value="DeoC"/>
    <property type="match status" value="1"/>
</dbReference>
<dbReference type="NCBIfam" id="TIGR00126">
    <property type="entry name" value="deoC"/>
    <property type="match status" value="1"/>
</dbReference>
<dbReference type="SUPFAM" id="SSF51569">
    <property type="entry name" value="Aldolase"/>
    <property type="match status" value="1"/>
</dbReference>
<dbReference type="Gene3D" id="3.20.20.70">
    <property type="entry name" value="Aldolase class I"/>
    <property type="match status" value="1"/>
</dbReference>
<dbReference type="Proteomes" id="UP000613160">
    <property type="component" value="Unassembled WGS sequence"/>
</dbReference>
<dbReference type="InterPro" id="IPR013785">
    <property type="entry name" value="Aldolase_TIM"/>
</dbReference>
<organism evidence="8 9">
    <name type="scientific">Aureimonas glaciei</name>
    <dbReference type="NCBI Taxonomy" id="1776957"/>
    <lineage>
        <taxon>Bacteria</taxon>
        <taxon>Pseudomonadati</taxon>
        <taxon>Pseudomonadota</taxon>
        <taxon>Alphaproteobacteria</taxon>
        <taxon>Hyphomicrobiales</taxon>
        <taxon>Aurantimonadaceae</taxon>
        <taxon>Aureimonas</taxon>
    </lineage>
</organism>
<keyword evidence="5" id="KW-0704">Schiff base</keyword>
<evidence type="ECO:0000256" key="4">
    <source>
        <dbReference type="ARBA" id="ARBA00023239"/>
    </source>
</evidence>
<accession>A0A917D806</accession>
<keyword evidence="9" id="KW-1185">Reference proteome</keyword>
<dbReference type="GO" id="GO:0005737">
    <property type="term" value="C:cytoplasm"/>
    <property type="evidence" value="ECO:0007669"/>
    <property type="project" value="InterPro"/>
</dbReference>
<reference evidence="8" key="1">
    <citation type="journal article" date="2014" name="Int. J. Syst. Evol. Microbiol.">
        <title>Complete genome sequence of Corynebacterium casei LMG S-19264T (=DSM 44701T), isolated from a smear-ripened cheese.</title>
        <authorList>
            <consortium name="US DOE Joint Genome Institute (JGI-PGF)"/>
            <person name="Walter F."/>
            <person name="Albersmeier A."/>
            <person name="Kalinowski J."/>
            <person name="Ruckert C."/>
        </authorList>
    </citation>
    <scope>NUCLEOTIDE SEQUENCE</scope>
    <source>
        <strain evidence="8">CGMCC 1.15493</strain>
    </source>
</reference>
<dbReference type="InterPro" id="IPR002915">
    <property type="entry name" value="DeoC/FbaB/LacD_aldolase"/>
</dbReference>
<dbReference type="GO" id="GO:0009264">
    <property type="term" value="P:deoxyribonucleotide catabolic process"/>
    <property type="evidence" value="ECO:0007669"/>
    <property type="project" value="UniProtKB-UniRule"/>
</dbReference>
<comment type="similarity">
    <text evidence="2">Belongs to the DeoC/FbaB aldolase family. DeoC type 2 subfamily.</text>
</comment>
<dbReference type="GO" id="GO:0016052">
    <property type="term" value="P:carbohydrate catabolic process"/>
    <property type="evidence" value="ECO:0007669"/>
    <property type="project" value="TreeGrafter"/>
</dbReference>
<dbReference type="GO" id="GO:0004139">
    <property type="term" value="F:deoxyribose-phosphate aldolase activity"/>
    <property type="evidence" value="ECO:0007669"/>
    <property type="project" value="UniProtKB-UniRule"/>
</dbReference>
<dbReference type="PANTHER" id="PTHR10889">
    <property type="entry name" value="DEOXYRIBOSE-PHOSPHATE ALDOLASE"/>
    <property type="match status" value="1"/>
</dbReference>
<dbReference type="InterPro" id="IPR011343">
    <property type="entry name" value="DeoC"/>
</dbReference>
<comment type="pathway">
    <text evidence="1">Carbohydrate degradation; 2-deoxy-D-ribose 1-phosphate degradation; D-glyceraldehyde 3-phosphate and acetaldehyde from 2-deoxy-alpha-D-ribose 1-phosphate: step 2/2.</text>
</comment>
<gene>
    <name evidence="8" type="primary">deoC</name>
    <name evidence="8" type="ORF">GCM10011335_05260</name>
</gene>